<dbReference type="Pfam" id="PF00170">
    <property type="entry name" value="bZIP_1"/>
    <property type="match status" value="1"/>
</dbReference>
<gene>
    <name evidence="10" type="ORF">MCOR_56912</name>
</gene>
<feature type="coiled-coil region" evidence="7">
    <location>
        <begin position="294"/>
        <end position="342"/>
    </location>
</feature>
<dbReference type="CDD" id="cd14700">
    <property type="entry name" value="bZIP_ATF6"/>
    <property type="match status" value="1"/>
</dbReference>
<dbReference type="PANTHER" id="PTHR46164:SF3">
    <property type="entry name" value="ATF6, ISOFORM C"/>
    <property type="match status" value="1"/>
</dbReference>
<keyword evidence="11" id="KW-1185">Reference proteome</keyword>
<evidence type="ECO:0000256" key="5">
    <source>
        <dbReference type="ARBA" id="ARBA00023163"/>
    </source>
</evidence>
<keyword evidence="3" id="KW-0805">Transcription regulation</keyword>
<feature type="region of interest" description="Disordered" evidence="8">
    <location>
        <begin position="459"/>
        <end position="479"/>
    </location>
</feature>
<dbReference type="Proteomes" id="UP000507470">
    <property type="component" value="Unassembled WGS sequence"/>
</dbReference>
<feature type="compositionally biased region" description="Basic and acidic residues" evidence="8">
    <location>
        <begin position="459"/>
        <end position="469"/>
    </location>
</feature>
<dbReference type="PANTHER" id="PTHR46164">
    <property type="entry name" value="ATF6, ISOFORM C"/>
    <property type="match status" value="1"/>
</dbReference>
<keyword evidence="4" id="KW-0238">DNA-binding</keyword>
<dbReference type="GO" id="GO:0000981">
    <property type="term" value="F:DNA-binding transcription factor activity, RNA polymerase II-specific"/>
    <property type="evidence" value="ECO:0007669"/>
    <property type="project" value="TreeGrafter"/>
</dbReference>
<feature type="compositionally biased region" description="Pro residues" evidence="8">
    <location>
        <begin position="141"/>
        <end position="154"/>
    </location>
</feature>
<evidence type="ECO:0000259" key="9">
    <source>
        <dbReference type="PROSITE" id="PS50217"/>
    </source>
</evidence>
<dbReference type="GO" id="GO:0005634">
    <property type="term" value="C:nucleus"/>
    <property type="evidence" value="ECO:0007669"/>
    <property type="project" value="TreeGrafter"/>
</dbReference>
<sequence length="609" mass="69302">MTLDFVSEVDRKFYSNNLLTNDDWENTTMDLNDLLGMDNYPSELMTDLPDDFPMNIDDVQTDFHDTLLQEYSDSSDSGISSILPENVLKHEQRLDSSPDIKHEPLSPSFSFTSESSESQVNIFSLMCLLNHRVCLDGVKDSPPPSPCFSQPSPPYSSQSSPLQNIVYVDDITPDLSSAINPVIISQPKYNTILNSKVRIKPKPVSSVNTQSVKISQPKPPTAPLQKTVVITPEEFNKLKAEGILKFPQPAAPRPVQIISSTTVANPTVQVDNEIKAIKRQQRMIKNRESASLSRKRKKEYLTGLEDNLQEYNEQNRKLQEENELLKKKLQSLQDENDRLKKCAGASPAKKICLMAVFAMLSLNLMSLNDFIIRPNSKSELPVHKGRQLMSVQEEYSVSSLVPDFSWTGLKKLMEDNPFESLDNKTLYQMYTCPSLFNKTESIRLADQLSGWMQSHELTKKKSAYKEKKNPSNKKKKNLTTLQKAVRGNFHQQRPNDRHFDHGYQVKVFDGGDGNIWKSIPRRNDTFYVLSFSEDYFLVPATAHNKTMRPRMSFVMPAVGLNETMQAPSGNVGMMQIDCEVLNTQLIHVHKSSLPPNQRNTTFYREDFYP</sequence>
<dbReference type="OrthoDB" id="644067at2759"/>
<evidence type="ECO:0000256" key="2">
    <source>
        <dbReference type="ARBA" id="ARBA00009050"/>
    </source>
</evidence>
<comment type="subcellular location">
    <subcellularLocation>
        <location evidence="1">Membrane</location>
        <topology evidence="1">Single-pass membrane protein</topology>
    </subcellularLocation>
</comment>
<protein>
    <recommendedName>
        <fullName evidence="9">BZIP domain-containing protein</fullName>
    </recommendedName>
</protein>
<feature type="region of interest" description="Disordered" evidence="8">
    <location>
        <begin position="140"/>
        <end position="159"/>
    </location>
</feature>
<keyword evidence="5" id="KW-0804">Transcription</keyword>
<reference evidence="10 11" key="1">
    <citation type="submission" date="2020-06" db="EMBL/GenBank/DDBJ databases">
        <authorList>
            <person name="Li R."/>
            <person name="Bekaert M."/>
        </authorList>
    </citation>
    <scope>NUCLEOTIDE SEQUENCE [LARGE SCALE GENOMIC DNA]</scope>
    <source>
        <strain evidence="11">wild</strain>
    </source>
</reference>
<name>A0A6J8EZ67_MYTCO</name>
<dbReference type="GO" id="GO:0016020">
    <property type="term" value="C:membrane"/>
    <property type="evidence" value="ECO:0007669"/>
    <property type="project" value="UniProtKB-SubCell"/>
</dbReference>
<dbReference type="AlphaFoldDB" id="A0A6J8EZ67"/>
<dbReference type="SMART" id="SM00338">
    <property type="entry name" value="BRLZ"/>
    <property type="match status" value="1"/>
</dbReference>
<proteinExistence type="inferred from homology"/>
<keyword evidence="7" id="KW-0175">Coiled coil</keyword>
<dbReference type="GO" id="GO:0000978">
    <property type="term" value="F:RNA polymerase II cis-regulatory region sequence-specific DNA binding"/>
    <property type="evidence" value="ECO:0007669"/>
    <property type="project" value="TreeGrafter"/>
</dbReference>
<evidence type="ECO:0000256" key="7">
    <source>
        <dbReference type="SAM" id="Coils"/>
    </source>
</evidence>
<dbReference type="InterPro" id="IPR051882">
    <property type="entry name" value="ATF_bZIP_TF"/>
</dbReference>
<dbReference type="PROSITE" id="PS50217">
    <property type="entry name" value="BZIP"/>
    <property type="match status" value="1"/>
</dbReference>
<evidence type="ECO:0000256" key="1">
    <source>
        <dbReference type="ARBA" id="ARBA00004167"/>
    </source>
</evidence>
<dbReference type="InterPro" id="IPR046347">
    <property type="entry name" value="bZIP_sf"/>
</dbReference>
<dbReference type="EMBL" id="CACVKT020010155">
    <property type="protein sequence ID" value="CAC5425062.1"/>
    <property type="molecule type" value="Genomic_DNA"/>
</dbReference>
<keyword evidence="6" id="KW-0539">Nucleus</keyword>
<evidence type="ECO:0000256" key="3">
    <source>
        <dbReference type="ARBA" id="ARBA00023015"/>
    </source>
</evidence>
<dbReference type="InterPro" id="IPR004827">
    <property type="entry name" value="bZIP"/>
</dbReference>
<evidence type="ECO:0000313" key="10">
    <source>
        <dbReference type="EMBL" id="CAC5425062.1"/>
    </source>
</evidence>
<dbReference type="Gene3D" id="1.20.5.170">
    <property type="match status" value="1"/>
</dbReference>
<dbReference type="SUPFAM" id="SSF57959">
    <property type="entry name" value="Leucine zipper domain"/>
    <property type="match status" value="1"/>
</dbReference>
<dbReference type="GO" id="GO:0030968">
    <property type="term" value="P:endoplasmic reticulum unfolded protein response"/>
    <property type="evidence" value="ECO:0007669"/>
    <property type="project" value="TreeGrafter"/>
</dbReference>
<evidence type="ECO:0000256" key="6">
    <source>
        <dbReference type="ARBA" id="ARBA00023242"/>
    </source>
</evidence>
<dbReference type="PRINTS" id="PR00041">
    <property type="entry name" value="LEUZIPPRCREB"/>
</dbReference>
<evidence type="ECO:0000256" key="4">
    <source>
        <dbReference type="ARBA" id="ARBA00023125"/>
    </source>
</evidence>
<evidence type="ECO:0000256" key="8">
    <source>
        <dbReference type="SAM" id="MobiDB-lite"/>
    </source>
</evidence>
<accession>A0A6J8EZ67</accession>
<comment type="similarity">
    <text evidence="2">Belongs to the bZIP family. ATF subfamily.</text>
</comment>
<organism evidence="10 11">
    <name type="scientific">Mytilus coruscus</name>
    <name type="common">Sea mussel</name>
    <dbReference type="NCBI Taxonomy" id="42192"/>
    <lineage>
        <taxon>Eukaryota</taxon>
        <taxon>Metazoa</taxon>
        <taxon>Spiralia</taxon>
        <taxon>Lophotrochozoa</taxon>
        <taxon>Mollusca</taxon>
        <taxon>Bivalvia</taxon>
        <taxon>Autobranchia</taxon>
        <taxon>Pteriomorphia</taxon>
        <taxon>Mytilida</taxon>
        <taxon>Mytiloidea</taxon>
        <taxon>Mytilidae</taxon>
        <taxon>Mytilinae</taxon>
        <taxon>Mytilus</taxon>
    </lineage>
</organism>
<evidence type="ECO:0000313" key="11">
    <source>
        <dbReference type="Proteomes" id="UP000507470"/>
    </source>
</evidence>
<feature type="domain" description="BZIP" evidence="9">
    <location>
        <begin position="276"/>
        <end position="339"/>
    </location>
</feature>